<dbReference type="EMBL" id="SNRW01017885">
    <property type="protein sequence ID" value="KAA6367876.1"/>
    <property type="molecule type" value="Genomic_DNA"/>
</dbReference>
<dbReference type="SUPFAM" id="SSF56112">
    <property type="entry name" value="Protein kinase-like (PK-like)"/>
    <property type="match status" value="1"/>
</dbReference>
<organism evidence="2 3">
    <name type="scientific">Streblomastix strix</name>
    <dbReference type="NCBI Taxonomy" id="222440"/>
    <lineage>
        <taxon>Eukaryota</taxon>
        <taxon>Metamonada</taxon>
        <taxon>Preaxostyla</taxon>
        <taxon>Oxymonadida</taxon>
        <taxon>Streblomastigidae</taxon>
        <taxon>Streblomastix</taxon>
    </lineage>
</organism>
<dbReference type="Gene3D" id="1.10.510.10">
    <property type="entry name" value="Transferase(Phosphotransferase) domain 1"/>
    <property type="match status" value="1"/>
</dbReference>
<gene>
    <name evidence="2" type="ORF">EZS28_036597</name>
</gene>
<dbReference type="GO" id="GO:0005524">
    <property type="term" value="F:ATP binding"/>
    <property type="evidence" value="ECO:0007669"/>
    <property type="project" value="InterPro"/>
</dbReference>
<dbReference type="InterPro" id="IPR011009">
    <property type="entry name" value="Kinase-like_dom_sf"/>
</dbReference>
<evidence type="ECO:0000313" key="2">
    <source>
        <dbReference type="EMBL" id="KAA6367876.1"/>
    </source>
</evidence>
<dbReference type="CDD" id="cd00180">
    <property type="entry name" value="PKc"/>
    <property type="match status" value="1"/>
</dbReference>
<dbReference type="GO" id="GO:0004674">
    <property type="term" value="F:protein serine/threonine kinase activity"/>
    <property type="evidence" value="ECO:0007669"/>
    <property type="project" value="InterPro"/>
</dbReference>
<protein>
    <recommendedName>
        <fullName evidence="1">Protein kinase domain-containing protein</fullName>
    </recommendedName>
</protein>
<dbReference type="GO" id="GO:0005737">
    <property type="term" value="C:cytoplasm"/>
    <property type="evidence" value="ECO:0007669"/>
    <property type="project" value="TreeGrafter"/>
</dbReference>
<dbReference type="AlphaFoldDB" id="A0A5J4UAK7"/>
<accession>A0A5J4UAK7</accession>
<dbReference type="Proteomes" id="UP000324800">
    <property type="component" value="Unassembled WGS sequence"/>
</dbReference>
<dbReference type="PROSITE" id="PS50011">
    <property type="entry name" value="PROTEIN_KINASE_DOM"/>
    <property type="match status" value="1"/>
</dbReference>
<reference evidence="2 3" key="1">
    <citation type="submission" date="2019-03" db="EMBL/GenBank/DDBJ databases">
        <title>Single cell metagenomics reveals metabolic interactions within the superorganism composed of flagellate Streblomastix strix and complex community of Bacteroidetes bacteria on its surface.</title>
        <authorList>
            <person name="Treitli S.C."/>
            <person name="Kolisko M."/>
            <person name="Husnik F."/>
            <person name="Keeling P."/>
            <person name="Hampl V."/>
        </authorList>
    </citation>
    <scope>NUCLEOTIDE SEQUENCE [LARGE SCALE GENOMIC DNA]</scope>
    <source>
        <strain evidence="2">ST1C</strain>
    </source>
</reference>
<dbReference type="Pfam" id="PF00069">
    <property type="entry name" value="Pkinase"/>
    <property type="match status" value="1"/>
</dbReference>
<dbReference type="InterPro" id="IPR000719">
    <property type="entry name" value="Prot_kinase_dom"/>
</dbReference>
<comment type="caution">
    <text evidence="2">The sequence shown here is derived from an EMBL/GenBank/DDBJ whole genome shotgun (WGS) entry which is preliminary data.</text>
</comment>
<evidence type="ECO:0000313" key="3">
    <source>
        <dbReference type="Proteomes" id="UP000324800"/>
    </source>
</evidence>
<dbReference type="InterPro" id="IPR045269">
    <property type="entry name" value="Atg1-like"/>
</dbReference>
<dbReference type="PANTHER" id="PTHR24348:SF68">
    <property type="entry name" value="SERINE_THREONINE-PROTEIN KINASE ATG1C"/>
    <property type="match status" value="1"/>
</dbReference>
<dbReference type="InterPro" id="IPR008271">
    <property type="entry name" value="Ser/Thr_kinase_AS"/>
</dbReference>
<dbReference type="PROSITE" id="PS00108">
    <property type="entry name" value="PROTEIN_KINASE_ST"/>
    <property type="match status" value="1"/>
</dbReference>
<feature type="non-terminal residue" evidence="2">
    <location>
        <position position="185"/>
    </location>
</feature>
<dbReference type="PANTHER" id="PTHR24348">
    <property type="entry name" value="SERINE/THREONINE-PROTEIN KINASE UNC-51-RELATED"/>
    <property type="match status" value="1"/>
</dbReference>
<proteinExistence type="predicted"/>
<dbReference type="SMART" id="SM00220">
    <property type="entry name" value="S_TKc"/>
    <property type="match status" value="1"/>
</dbReference>
<feature type="domain" description="Protein kinase" evidence="1">
    <location>
        <begin position="1"/>
        <end position="185"/>
    </location>
</feature>
<dbReference type="GO" id="GO:0010506">
    <property type="term" value="P:regulation of autophagy"/>
    <property type="evidence" value="ECO:0007669"/>
    <property type="project" value="InterPro"/>
</dbReference>
<sequence>MEIYLSYHFDEGFVAVKIGNDKKTSNRELDTSIDLEKYFIFEIVKQSPFVLKHIQYTPQETSEIFIMEYCNSKTLNIIAKQPNIILPTYTLRALMKQIIEGMRTFHSSGLVHRDIKVDNILLHSPHNSAQVHAKISDFGFALKEDQAKKLTYQAGTAPYMALEMFKKPLIITQKVDIFALAITFL</sequence>
<name>A0A5J4UAK7_9EUKA</name>
<evidence type="ECO:0000259" key="1">
    <source>
        <dbReference type="PROSITE" id="PS50011"/>
    </source>
</evidence>